<comment type="subcellular location">
    <subcellularLocation>
        <location evidence="1">Nucleus</location>
    </subcellularLocation>
</comment>
<evidence type="ECO:0000256" key="3">
    <source>
        <dbReference type="ARBA" id="ARBA00022763"/>
    </source>
</evidence>
<keyword evidence="4" id="KW-0067">ATP-binding</keyword>
<keyword evidence="3" id="KW-0227">DNA damage</keyword>
<keyword evidence="6" id="KW-0539">Nucleus</keyword>
<evidence type="ECO:0000256" key="6">
    <source>
        <dbReference type="ARBA" id="ARBA00023242"/>
    </source>
</evidence>
<dbReference type="PANTHER" id="PTHR46239:SF1">
    <property type="entry name" value="DNA REPAIR PROTEIN RAD51 HOMOLOG 3"/>
    <property type="match status" value="1"/>
</dbReference>
<keyword evidence="10" id="KW-1185">Reference proteome</keyword>
<keyword evidence="2" id="KW-0547">Nucleotide-binding</keyword>
<evidence type="ECO:0000256" key="1">
    <source>
        <dbReference type="ARBA" id="ARBA00004123"/>
    </source>
</evidence>
<dbReference type="Pfam" id="PF08423">
    <property type="entry name" value="Rad51"/>
    <property type="match status" value="1"/>
</dbReference>
<reference evidence="9" key="1">
    <citation type="submission" date="2021-03" db="EMBL/GenBank/DDBJ databases">
        <authorList>
            <person name="Bekaert M."/>
        </authorList>
    </citation>
    <scope>NUCLEOTIDE SEQUENCE</scope>
</reference>
<dbReference type="InterPro" id="IPR027417">
    <property type="entry name" value="P-loop_NTPase"/>
</dbReference>
<dbReference type="GO" id="GO:0008821">
    <property type="term" value="F:crossover junction DNA endonuclease activity"/>
    <property type="evidence" value="ECO:0007669"/>
    <property type="project" value="TreeGrafter"/>
</dbReference>
<dbReference type="CDD" id="cd19492">
    <property type="entry name" value="Rad51C"/>
    <property type="match status" value="1"/>
</dbReference>
<evidence type="ECO:0000259" key="8">
    <source>
        <dbReference type="PROSITE" id="PS50162"/>
    </source>
</evidence>
<dbReference type="PROSITE" id="PS50162">
    <property type="entry name" value="RECA_2"/>
    <property type="match status" value="1"/>
</dbReference>
<dbReference type="GO" id="GO:0000400">
    <property type="term" value="F:four-way junction DNA binding"/>
    <property type="evidence" value="ECO:0007669"/>
    <property type="project" value="TreeGrafter"/>
</dbReference>
<dbReference type="GO" id="GO:0000707">
    <property type="term" value="P:meiotic DNA recombinase assembly"/>
    <property type="evidence" value="ECO:0007669"/>
    <property type="project" value="TreeGrafter"/>
</dbReference>
<evidence type="ECO:0000256" key="2">
    <source>
        <dbReference type="ARBA" id="ARBA00022741"/>
    </source>
</evidence>
<evidence type="ECO:0000313" key="9">
    <source>
        <dbReference type="EMBL" id="CAG2242613.1"/>
    </source>
</evidence>
<dbReference type="PANTHER" id="PTHR46239">
    <property type="entry name" value="DNA REPAIR PROTEIN RAD51 HOMOLOG 3 RAD51C"/>
    <property type="match status" value="1"/>
</dbReference>
<dbReference type="InterPro" id="IPR020588">
    <property type="entry name" value="RecA_ATP-bd"/>
</dbReference>
<dbReference type="Gene3D" id="3.40.50.300">
    <property type="entry name" value="P-loop containing nucleotide triphosphate hydrolases"/>
    <property type="match status" value="1"/>
</dbReference>
<sequence length="239" mass="27592">MQLAVDVQIPECFGGLDGEVVYIDTEGSFIVERLVDITTQPYNIVNKFLRWNQMKVKTKSSMSEFTTEKVLSRIHYYRCHDYVELLATVHLLPDFIKDHPKVKLVVVDSIAFHFRHDFDDFSLRTRLLTSMAQSFIKLATEYKIAVVLTNQMTTKVKHGESSQLVPALGESWGHASTVRVILYWEGQQRYAWLYKSPSKKESTVPYQVTMGGIRDIVESQDCDESEHNLQQPAKRQRVT</sequence>
<dbReference type="GO" id="GO:0005524">
    <property type="term" value="F:ATP binding"/>
    <property type="evidence" value="ECO:0007669"/>
    <property type="project" value="UniProtKB-KW"/>
</dbReference>
<evidence type="ECO:0000256" key="7">
    <source>
        <dbReference type="ARBA" id="ARBA00040674"/>
    </source>
</evidence>
<protein>
    <recommendedName>
        <fullName evidence="7">DNA repair protein RAD51 homolog 3</fullName>
    </recommendedName>
</protein>
<name>A0A8S3UJJ1_MYTED</name>
<evidence type="ECO:0000256" key="5">
    <source>
        <dbReference type="ARBA" id="ARBA00023204"/>
    </source>
</evidence>
<accession>A0A8S3UJJ1</accession>
<comment type="caution">
    <text evidence="9">The sequence shown here is derived from an EMBL/GenBank/DDBJ whole genome shotgun (WGS) entry which is preliminary data.</text>
</comment>
<evidence type="ECO:0000313" key="10">
    <source>
        <dbReference type="Proteomes" id="UP000683360"/>
    </source>
</evidence>
<dbReference type="GO" id="GO:0007131">
    <property type="term" value="P:reciprocal meiotic recombination"/>
    <property type="evidence" value="ECO:0007669"/>
    <property type="project" value="TreeGrafter"/>
</dbReference>
<feature type="domain" description="RecA family profile 1" evidence="8">
    <location>
        <begin position="1"/>
        <end position="152"/>
    </location>
</feature>
<gene>
    <name evidence="9" type="ORF">MEDL_54774</name>
</gene>
<dbReference type="GO" id="GO:0033063">
    <property type="term" value="C:Rad51B-Rad51C-Rad51D-XRCC2 complex"/>
    <property type="evidence" value="ECO:0007669"/>
    <property type="project" value="TreeGrafter"/>
</dbReference>
<dbReference type="InterPro" id="IPR052093">
    <property type="entry name" value="HR_Repair_Mediator"/>
</dbReference>
<evidence type="ECO:0000256" key="4">
    <source>
        <dbReference type="ARBA" id="ARBA00022840"/>
    </source>
</evidence>
<dbReference type="AlphaFoldDB" id="A0A8S3UJJ1"/>
<dbReference type="SUPFAM" id="SSF52540">
    <property type="entry name" value="P-loop containing nucleoside triphosphate hydrolases"/>
    <property type="match status" value="1"/>
</dbReference>
<dbReference type="EMBL" id="CAJPWZ010002680">
    <property type="protein sequence ID" value="CAG2242613.1"/>
    <property type="molecule type" value="Genomic_DNA"/>
</dbReference>
<keyword evidence="5" id="KW-0234">DNA repair</keyword>
<dbReference type="Proteomes" id="UP000683360">
    <property type="component" value="Unassembled WGS sequence"/>
</dbReference>
<dbReference type="InterPro" id="IPR013632">
    <property type="entry name" value="Rad51_C"/>
</dbReference>
<dbReference type="GO" id="GO:0033065">
    <property type="term" value="C:Rad51C-XRCC3 complex"/>
    <property type="evidence" value="ECO:0007669"/>
    <property type="project" value="TreeGrafter"/>
</dbReference>
<dbReference type="GO" id="GO:0005657">
    <property type="term" value="C:replication fork"/>
    <property type="evidence" value="ECO:0007669"/>
    <property type="project" value="TreeGrafter"/>
</dbReference>
<dbReference type="GO" id="GO:0140664">
    <property type="term" value="F:ATP-dependent DNA damage sensor activity"/>
    <property type="evidence" value="ECO:0007669"/>
    <property type="project" value="InterPro"/>
</dbReference>
<organism evidence="9 10">
    <name type="scientific">Mytilus edulis</name>
    <name type="common">Blue mussel</name>
    <dbReference type="NCBI Taxonomy" id="6550"/>
    <lineage>
        <taxon>Eukaryota</taxon>
        <taxon>Metazoa</taxon>
        <taxon>Spiralia</taxon>
        <taxon>Lophotrochozoa</taxon>
        <taxon>Mollusca</taxon>
        <taxon>Bivalvia</taxon>
        <taxon>Autobranchia</taxon>
        <taxon>Pteriomorphia</taxon>
        <taxon>Mytilida</taxon>
        <taxon>Mytiloidea</taxon>
        <taxon>Mytilidae</taxon>
        <taxon>Mytilinae</taxon>
        <taxon>Mytilus</taxon>
    </lineage>
</organism>
<dbReference type="OrthoDB" id="5957327at2759"/>
<proteinExistence type="predicted"/>